<dbReference type="InterPro" id="IPR027094">
    <property type="entry name" value="Mitofusin_fam"/>
</dbReference>
<keyword evidence="2" id="KW-0547">Nucleotide-binding</keyword>
<feature type="repeat" description="ANK" evidence="6">
    <location>
        <begin position="627"/>
        <end position="659"/>
    </location>
</feature>
<evidence type="ECO:0000256" key="3">
    <source>
        <dbReference type="ARBA" id="ARBA00022801"/>
    </source>
</evidence>
<dbReference type="Pfam" id="PF12796">
    <property type="entry name" value="Ank_2"/>
    <property type="match status" value="1"/>
</dbReference>
<feature type="coiled-coil region" evidence="7">
    <location>
        <begin position="382"/>
        <end position="409"/>
    </location>
</feature>
<evidence type="ECO:0000256" key="5">
    <source>
        <dbReference type="ARBA" id="ARBA00023136"/>
    </source>
</evidence>
<accession>A0A0D0HE11</accession>
<dbReference type="GO" id="GO:0016020">
    <property type="term" value="C:membrane"/>
    <property type="evidence" value="ECO:0007669"/>
    <property type="project" value="UniProtKB-SubCell"/>
</dbReference>
<dbReference type="Gene3D" id="3.40.50.300">
    <property type="entry name" value="P-loop containing nucleotide triphosphate hydrolases"/>
    <property type="match status" value="1"/>
</dbReference>
<comment type="subcellular location">
    <subcellularLocation>
        <location evidence="1">Membrane</location>
    </subcellularLocation>
</comment>
<evidence type="ECO:0000313" key="9">
    <source>
        <dbReference type="EMBL" id="KIP63268.1"/>
    </source>
</evidence>
<reference evidence="9 10" key="1">
    <citation type="submission" date="2015-01" db="EMBL/GenBank/DDBJ databases">
        <title>Comparative genomics of non-oral Prevotella species.</title>
        <authorList>
            <person name="Accetto T."/>
            <person name="Nograsek B."/>
            <person name="Avgustin G."/>
        </authorList>
    </citation>
    <scope>NUCLEOTIDE SEQUENCE [LARGE SCALE GENOMIC DNA]</scope>
    <source>
        <strain evidence="9 10">P5-119</strain>
    </source>
</reference>
<protein>
    <recommendedName>
        <fullName evidence="8">Dynamin N-terminal domain-containing protein</fullName>
    </recommendedName>
</protein>
<evidence type="ECO:0000256" key="1">
    <source>
        <dbReference type="ARBA" id="ARBA00004370"/>
    </source>
</evidence>
<dbReference type="InterPro" id="IPR027417">
    <property type="entry name" value="P-loop_NTPase"/>
</dbReference>
<keyword evidence="5" id="KW-0472">Membrane</keyword>
<dbReference type="SUPFAM" id="SSF52540">
    <property type="entry name" value="P-loop containing nucleoside triphosphate hydrolases"/>
    <property type="match status" value="1"/>
</dbReference>
<dbReference type="PROSITE" id="PS50297">
    <property type="entry name" value="ANK_REP_REGION"/>
    <property type="match status" value="1"/>
</dbReference>
<gene>
    <name evidence="9" type="ORF">ST44_04100</name>
</gene>
<dbReference type="GO" id="GO:0005525">
    <property type="term" value="F:GTP binding"/>
    <property type="evidence" value="ECO:0007669"/>
    <property type="project" value="UniProtKB-KW"/>
</dbReference>
<dbReference type="InterPro" id="IPR036770">
    <property type="entry name" value="Ankyrin_rpt-contain_sf"/>
</dbReference>
<dbReference type="Pfam" id="PF00350">
    <property type="entry name" value="Dynamin_N"/>
    <property type="match status" value="1"/>
</dbReference>
<dbReference type="RefSeq" id="WP_042518319.1">
    <property type="nucleotide sequence ID" value="NZ_JXQK01000045.1"/>
</dbReference>
<dbReference type="InterPro" id="IPR045063">
    <property type="entry name" value="Dynamin_N"/>
</dbReference>
<name>A0A0D0HE11_9BACT</name>
<dbReference type="EMBL" id="JXQK01000045">
    <property type="protein sequence ID" value="KIP63268.1"/>
    <property type="molecule type" value="Genomic_DNA"/>
</dbReference>
<evidence type="ECO:0000256" key="4">
    <source>
        <dbReference type="ARBA" id="ARBA00023134"/>
    </source>
</evidence>
<keyword evidence="6" id="KW-0040">ANK repeat</keyword>
<evidence type="ECO:0000256" key="7">
    <source>
        <dbReference type="SAM" id="Coils"/>
    </source>
</evidence>
<proteinExistence type="predicted"/>
<keyword evidence="4" id="KW-0342">GTP-binding</keyword>
<dbReference type="AlphaFoldDB" id="A0A0D0HE11"/>
<evidence type="ECO:0000256" key="2">
    <source>
        <dbReference type="ARBA" id="ARBA00022741"/>
    </source>
</evidence>
<dbReference type="PANTHER" id="PTHR10465">
    <property type="entry name" value="TRANSMEMBRANE GTPASE FZO1"/>
    <property type="match status" value="1"/>
</dbReference>
<dbReference type="PANTHER" id="PTHR10465:SF0">
    <property type="entry name" value="SARCALUMENIN"/>
    <property type="match status" value="1"/>
</dbReference>
<dbReference type="Gene3D" id="1.25.40.20">
    <property type="entry name" value="Ankyrin repeat-containing domain"/>
    <property type="match status" value="1"/>
</dbReference>
<dbReference type="SUPFAM" id="SSF48403">
    <property type="entry name" value="Ankyrin repeat"/>
    <property type="match status" value="1"/>
</dbReference>
<dbReference type="STRING" id="1602171.ST44_04100"/>
<dbReference type="GO" id="GO:0003924">
    <property type="term" value="F:GTPase activity"/>
    <property type="evidence" value="ECO:0007669"/>
    <property type="project" value="InterPro"/>
</dbReference>
<keyword evidence="7" id="KW-0175">Coiled coil</keyword>
<evidence type="ECO:0000313" key="10">
    <source>
        <dbReference type="Proteomes" id="UP000032046"/>
    </source>
</evidence>
<dbReference type="InterPro" id="IPR002110">
    <property type="entry name" value="Ankyrin_rpt"/>
</dbReference>
<dbReference type="PROSITE" id="PS50088">
    <property type="entry name" value="ANK_REPEAT"/>
    <property type="match status" value="1"/>
</dbReference>
<dbReference type="Proteomes" id="UP000032046">
    <property type="component" value="Unassembled WGS sequence"/>
</dbReference>
<keyword evidence="10" id="KW-1185">Reference proteome</keyword>
<keyword evidence="3" id="KW-0378">Hydrolase</keyword>
<comment type="caution">
    <text evidence="9">The sequence shown here is derived from an EMBL/GenBank/DDBJ whole genome shotgun (WGS) entry which is preliminary data.</text>
</comment>
<dbReference type="SMART" id="SM00248">
    <property type="entry name" value="ANK"/>
    <property type="match status" value="3"/>
</dbReference>
<sequence>MGFDGIKNKSASMGKKPMSAFLKVNKYENPQTVLDLISHICTSGMDLSVSDEFTPYRDKCSQLEEDYSEINTREAENPFVNASISDLTENCAAPYAMMPAYLDYSGFSDAINVAVGGGYSSGKSSFLNNITGIGAVLPTGIEPVSMINTYISFSDKISKLIVSGKNCKGHVVKLNREVLDCIQHSSKSKVYVSSVLEELYIKVPVSKEREYLKGLVFIDTPGYNNSDNANKENGKKDIDTAIDALQDSDALFWCIDAEAGTISQRDIEMLNQLIDYNDGNYPFVIVFNKMDKKPNNDLVKILQSAEKICKSRLKIQPIDIIGFSSIGESAICSLKNKQKATTRGGVMKVLASILYKMKDGFSNTRSVSYWTNWLAVCFDQEIKDCDESLADLEKDRKELAKKKADAFSKSETSSEEKFSFVKDHLPVVEDVIIKSYDEILNSRDGLIDLFNRAMKGWSKALDREDQWAEKTGFFSDASNLQRQSNNAVNEYNRVMTAAEKNCDEFQFWNTESRKEDLDLIRQAYEYYDSADEDVQDSLKEDYDNTVASKETISIYKSFLQKKKQEIVHVFTTCCENAIKKNEKRLRALLNIKEEEETDVFSAIANDNMNRFLDCFSNGVDLTKCNSQGYSPLTYVAKNSNNAMMRFLIDHEVDLSLKDKNGYNALETAAIYHCQDICELLINADKGLLMESQSLTKLAANDRFENWISNF</sequence>
<feature type="domain" description="Dynamin N-terminal" evidence="8">
    <location>
        <begin position="113"/>
        <end position="288"/>
    </location>
</feature>
<evidence type="ECO:0000259" key="8">
    <source>
        <dbReference type="Pfam" id="PF00350"/>
    </source>
</evidence>
<evidence type="ECO:0000256" key="6">
    <source>
        <dbReference type="PROSITE-ProRule" id="PRU00023"/>
    </source>
</evidence>
<organism evidence="9 10">
    <name type="scientific">Prevotella pectinovora</name>
    <dbReference type="NCBI Taxonomy" id="1602169"/>
    <lineage>
        <taxon>Bacteria</taxon>
        <taxon>Pseudomonadati</taxon>
        <taxon>Bacteroidota</taxon>
        <taxon>Bacteroidia</taxon>
        <taxon>Bacteroidales</taxon>
        <taxon>Prevotellaceae</taxon>
        <taxon>Prevotella</taxon>
    </lineage>
</organism>